<dbReference type="Pfam" id="PF08389">
    <property type="entry name" value="Xpo1"/>
    <property type="match status" value="1"/>
</dbReference>
<dbReference type="Pfam" id="PF18806">
    <property type="entry name" value="Importin_rep_3"/>
    <property type="match status" value="1"/>
</dbReference>
<evidence type="ECO:0000256" key="3">
    <source>
        <dbReference type="ARBA" id="ARBA00011422"/>
    </source>
</evidence>
<evidence type="ECO:0000256" key="2">
    <source>
        <dbReference type="ARBA" id="ARBA00007991"/>
    </source>
</evidence>
<evidence type="ECO:0000256" key="5">
    <source>
        <dbReference type="ARBA" id="ARBA00022448"/>
    </source>
</evidence>
<dbReference type="InterPro" id="IPR040520">
    <property type="entry name" value="Importin_rep_3"/>
</dbReference>
<dbReference type="GO" id="GO:0005634">
    <property type="term" value="C:nucleus"/>
    <property type="evidence" value="ECO:0007669"/>
    <property type="project" value="UniProtKB-SubCell"/>
</dbReference>
<dbReference type="Pfam" id="PF18773">
    <property type="entry name" value="Importin_rep"/>
    <property type="match status" value="1"/>
</dbReference>
<dbReference type="SUPFAM" id="SSF48371">
    <property type="entry name" value="ARM repeat"/>
    <property type="match status" value="1"/>
</dbReference>
<comment type="similarity">
    <text evidence="2">Belongs to the importin beta family.</text>
</comment>
<dbReference type="EMBL" id="OZ034838">
    <property type="protein sequence ID" value="CAL1679341.1"/>
    <property type="molecule type" value="Genomic_DNA"/>
</dbReference>
<dbReference type="InterPro" id="IPR013598">
    <property type="entry name" value="Exportin-1/Importin-b-like"/>
</dbReference>
<dbReference type="GO" id="GO:0006606">
    <property type="term" value="P:protein import into nucleus"/>
    <property type="evidence" value="ECO:0007669"/>
    <property type="project" value="TreeGrafter"/>
</dbReference>
<dbReference type="GO" id="GO:0005737">
    <property type="term" value="C:cytoplasm"/>
    <property type="evidence" value="ECO:0007669"/>
    <property type="project" value="TreeGrafter"/>
</dbReference>
<dbReference type="InterPro" id="IPR001494">
    <property type="entry name" value="Importin-beta_N"/>
</dbReference>
<evidence type="ECO:0000256" key="7">
    <source>
        <dbReference type="ARBA" id="ARBA00023242"/>
    </source>
</evidence>
<reference evidence="9" key="1">
    <citation type="submission" date="2024-04" db="EMBL/GenBank/DDBJ databases">
        <authorList>
            <consortium name="Molecular Ecology Group"/>
        </authorList>
    </citation>
    <scope>NUCLEOTIDE SEQUENCE</scope>
</reference>
<comment type="subunit">
    <text evidence="3">Interacts with UBC9, RAN, RBM8A, eIF-1A and PAX6.</text>
</comment>
<comment type="subcellular location">
    <subcellularLocation>
        <location evidence="1">Nucleus</location>
    </subcellularLocation>
</comment>
<dbReference type="SMART" id="SM00913">
    <property type="entry name" value="IBN_N"/>
    <property type="match status" value="1"/>
</dbReference>
<dbReference type="InterPro" id="IPR011989">
    <property type="entry name" value="ARM-like"/>
</dbReference>
<dbReference type="AlphaFoldDB" id="A0AAV2NGJ7"/>
<dbReference type="Proteomes" id="UP001497644">
    <property type="component" value="Chromosome 15"/>
</dbReference>
<protein>
    <recommendedName>
        <fullName evidence="4">Importin-13</fullName>
    </recommendedName>
</protein>
<dbReference type="Gene3D" id="1.25.10.10">
    <property type="entry name" value="Leucine-rich Repeat Variant"/>
    <property type="match status" value="1"/>
</dbReference>
<evidence type="ECO:0000256" key="4">
    <source>
        <dbReference type="ARBA" id="ARBA00016020"/>
    </source>
</evidence>
<dbReference type="PANTHER" id="PTHR12363:SF33">
    <property type="entry name" value="IMPORTIN-13"/>
    <property type="match status" value="1"/>
</dbReference>
<evidence type="ECO:0000256" key="6">
    <source>
        <dbReference type="ARBA" id="ARBA00022737"/>
    </source>
</evidence>
<evidence type="ECO:0000313" key="10">
    <source>
        <dbReference type="Proteomes" id="UP001497644"/>
    </source>
</evidence>
<dbReference type="InterPro" id="IPR051345">
    <property type="entry name" value="Importin_beta-like_NTR"/>
</dbReference>
<feature type="domain" description="Importin N-terminal" evidence="8">
    <location>
        <begin position="22"/>
        <end position="88"/>
    </location>
</feature>
<dbReference type="InterPro" id="IPR040709">
    <property type="entry name" value="Importin_rep_1"/>
</dbReference>
<sequence length="926" mass="104459">MDYATIVDEAVKQFYSTGNNEAHSWLLQVQASPEAWHFVWQLLDPSKSFEVQFFAATTLHAKISKQWDEVPQIEYPMLRERLLNSVRGINTPTFILTKLCQAIAAFVVNVYSTENRDKNNGSIIDELLSIVPYNSPSTLELLLRVLLILPAEYKKKHEVKSAKSWEAVFHLINSWCQTASLLQQVFLMYNPNSEGNDSTLYSLGLECAQSWLKIEQLPLETTGQLYPYLLMAAAYYAPNREGDDDENIRSWEIVQDCLTMIVTRCELHKRPQTFWEWATALVSMAKQHSGKYFCEILTAIGETHSRAFLIALAENSNETHAWTAMHLIELLLDCSEQKGRYPTEETRSGIPFGFWYALQDDLSTLDQPLENRALEALKPIYFRLAQALLRKSTLPASPSEGGNAEERELFRCYRQDVVDTLDYCYKVLGTDLLALLGQKMSREDLAWTDIESTLHAFKALSESIGTEEYCYIPALINLILVRIPYHLYPEEVLTCACLTLGAYAEWIGEHPEPWLEKVLQLVTQGLSRGSMTSQFASMALKDLIRECESHLIPYAPSVLHTISQTLPNVEPGGREGLRLMYAAGKLLNILPTMEEQLVHLEATLGLCVMRIKELLAQPLFTSRVGVTNYLKMVTMFFTTIEGAIGKAVLDGVLPVFNQIVVHPEWSQDNATLEAMHMCAQRSLAALRQPEIEARPLLPILSTSYKIWPHPAALNVLKHLVLLFRKDPDNIIGPVLAEMSSITLNGVKACRSIQGDLSEWSDLMEAYLDVLTQICKKHTRILLQIPDQIPDMLQCGIACLTLPETATAKAAGHFLNHAIMQSPHLQTFIQPIGQELVSAILHCVGGAVPHSNLEPHAEVLLALNKTCPEWTAQWLRAGLENQKNLAVIMLRNENMTRILAERKRATRLCEALKEFSIQCRQKTVTGQ</sequence>
<name>A0AAV2NGJ7_9HYME</name>
<proteinExistence type="inferred from homology"/>
<gene>
    <name evidence="9" type="ORF">LPLAT_LOCUS5039</name>
</gene>
<accession>A0AAV2NGJ7</accession>
<dbReference type="PANTHER" id="PTHR12363">
    <property type="entry name" value="TRANSPORTIN 3 AND IMPORTIN 13"/>
    <property type="match status" value="1"/>
</dbReference>
<dbReference type="Pfam" id="PF03810">
    <property type="entry name" value="IBN_N"/>
    <property type="match status" value="1"/>
</dbReference>
<keyword evidence="7" id="KW-0539">Nucleus</keyword>
<evidence type="ECO:0000256" key="1">
    <source>
        <dbReference type="ARBA" id="ARBA00004123"/>
    </source>
</evidence>
<keyword evidence="6" id="KW-0677">Repeat</keyword>
<dbReference type="InterPro" id="IPR016024">
    <property type="entry name" value="ARM-type_fold"/>
</dbReference>
<evidence type="ECO:0000259" key="8">
    <source>
        <dbReference type="SMART" id="SM00913"/>
    </source>
</evidence>
<keyword evidence="5" id="KW-0813">Transport</keyword>
<evidence type="ECO:0000313" key="9">
    <source>
        <dbReference type="EMBL" id="CAL1679341.1"/>
    </source>
</evidence>
<keyword evidence="10" id="KW-1185">Reference proteome</keyword>
<organism evidence="9 10">
    <name type="scientific">Lasius platythorax</name>
    <dbReference type="NCBI Taxonomy" id="488582"/>
    <lineage>
        <taxon>Eukaryota</taxon>
        <taxon>Metazoa</taxon>
        <taxon>Ecdysozoa</taxon>
        <taxon>Arthropoda</taxon>
        <taxon>Hexapoda</taxon>
        <taxon>Insecta</taxon>
        <taxon>Pterygota</taxon>
        <taxon>Neoptera</taxon>
        <taxon>Endopterygota</taxon>
        <taxon>Hymenoptera</taxon>
        <taxon>Apocrita</taxon>
        <taxon>Aculeata</taxon>
        <taxon>Formicoidea</taxon>
        <taxon>Formicidae</taxon>
        <taxon>Formicinae</taxon>
        <taxon>Lasius</taxon>
        <taxon>Lasius</taxon>
    </lineage>
</organism>
<dbReference type="GO" id="GO:0031267">
    <property type="term" value="F:small GTPase binding"/>
    <property type="evidence" value="ECO:0007669"/>
    <property type="project" value="InterPro"/>
</dbReference>